<proteinExistence type="predicted"/>
<organism evidence="4 5">
    <name type="scientific">Streptacidiphilus alkalitolerans</name>
    <dbReference type="NCBI Taxonomy" id="3342712"/>
    <lineage>
        <taxon>Bacteria</taxon>
        <taxon>Bacillati</taxon>
        <taxon>Actinomycetota</taxon>
        <taxon>Actinomycetes</taxon>
        <taxon>Kitasatosporales</taxon>
        <taxon>Streptomycetaceae</taxon>
        <taxon>Streptacidiphilus</taxon>
    </lineage>
</organism>
<comment type="caution">
    <text evidence="4">The sequence shown here is derived from an EMBL/GenBank/DDBJ whole genome shotgun (WGS) entry which is preliminary data.</text>
</comment>
<dbReference type="Gene3D" id="1.10.1240.10">
    <property type="entry name" value="Methionine synthase domain"/>
    <property type="match status" value="1"/>
</dbReference>
<dbReference type="PANTHER" id="PTHR45833:SF1">
    <property type="entry name" value="METHIONINE SYNTHASE"/>
    <property type="match status" value="1"/>
</dbReference>
<feature type="domain" description="B12-binding" evidence="3">
    <location>
        <begin position="90"/>
        <end position="216"/>
    </location>
</feature>
<dbReference type="Gene3D" id="3.40.50.280">
    <property type="entry name" value="Cobalamin-binding domain"/>
    <property type="match status" value="1"/>
</dbReference>
<protein>
    <submittedName>
        <fullName evidence="4">B12-binding domain-containing protein</fullName>
    </submittedName>
</protein>
<dbReference type="SUPFAM" id="SSF52242">
    <property type="entry name" value="Cobalamin (vitamin B12)-binding domain"/>
    <property type="match status" value="1"/>
</dbReference>
<dbReference type="EMBL" id="JBHEZX010000021">
    <property type="protein sequence ID" value="MFC1414061.1"/>
    <property type="molecule type" value="Genomic_DNA"/>
</dbReference>
<accession>A0ABV6VK42</accession>
<evidence type="ECO:0000313" key="4">
    <source>
        <dbReference type="EMBL" id="MFC1414061.1"/>
    </source>
</evidence>
<keyword evidence="2" id="KW-0170">Cobalt</keyword>
<dbReference type="InterPro" id="IPR050554">
    <property type="entry name" value="Met_Synthase/Corrinoid"/>
</dbReference>
<reference evidence="4 5" key="1">
    <citation type="submission" date="2024-09" db="EMBL/GenBank/DDBJ databases">
        <authorList>
            <person name="Lee S.D."/>
        </authorList>
    </citation>
    <scope>NUCLEOTIDE SEQUENCE [LARGE SCALE GENOMIC DNA]</scope>
    <source>
        <strain evidence="4 5">N1-1</strain>
    </source>
</reference>
<dbReference type="Pfam" id="PF02310">
    <property type="entry name" value="B12-binding"/>
    <property type="match status" value="1"/>
</dbReference>
<name>A0ABV6VK42_9ACTN</name>
<evidence type="ECO:0000313" key="5">
    <source>
        <dbReference type="Proteomes" id="UP001592582"/>
    </source>
</evidence>
<dbReference type="InterPro" id="IPR006158">
    <property type="entry name" value="Cobalamin-bd"/>
</dbReference>
<dbReference type="InterPro" id="IPR036594">
    <property type="entry name" value="Meth_synthase_dom"/>
</dbReference>
<dbReference type="Pfam" id="PF02607">
    <property type="entry name" value="B12-binding_2"/>
    <property type="match status" value="1"/>
</dbReference>
<dbReference type="InterPro" id="IPR003759">
    <property type="entry name" value="Cbl-bd_cap"/>
</dbReference>
<dbReference type="InterPro" id="IPR036724">
    <property type="entry name" value="Cobalamin-bd_sf"/>
</dbReference>
<dbReference type="PANTHER" id="PTHR45833">
    <property type="entry name" value="METHIONINE SYNTHASE"/>
    <property type="match status" value="1"/>
</dbReference>
<dbReference type="PROSITE" id="PS51332">
    <property type="entry name" value="B12_BINDING"/>
    <property type="match status" value="1"/>
</dbReference>
<evidence type="ECO:0000256" key="1">
    <source>
        <dbReference type="ARBA" id="ARBA00022723"/>
    </source>
</evidence>
<keyword evidence="5" id="KW-1185">Reference proteome</keyword>
<keyword evidence="1" id="KW-0479">Metal-binding</keyword>
<dbReference type="RefSeq" id="WP_380517244.1">
    <property type="nucleotide sequence ID" value="NZ_JBHEZX010000021.1"/>
</dbReference>
<gene>
    <name evidence="4" type="ORF">ACEZDG_32850</name>
</gene>
<dbReference type="Proteomes" id="UP001592582">
    <property type="component" value="Unassembled WGS sequence"/>
</dbReference>
<evidence type="ECO:0000256" key="2">
    <source>
        <dbReference type="ARBA" id="ARBA00023285"/>
    </source>
</evidence>
<evidence type="ECO:0000259" key="3">
    <source>
        <dbReference type="PROSITE" id="PS51332"/>
    </source>
</evidence>
<sequence length="358" mass="38592">MADWYEAFFASLADMDEYLATDLVDRALDSGLTPQQVLLEVIAPAQARVGREWAAGRFTVAREHAATAISERAIAALSRHRADPRPTGARGRVTVACVDGEWHALPARLVAETLGLRGWQVDFLGAHVPTPHLIAHLHATGPDAVALSCSLATRLPAAHATITACQSAGIPVLVGGAGFGPDGRYARLLGADGWAPDAESAVAHLEQQSLLTTTAHPELGDPYTALPHLADQEYTLLSRSRRQLAAQAMAGLEQRLPAMSGYTDRQREHTREDIDHILDFLVATVYLDQAQILSDFLLWTADILDARNVPPRSLLTVLDVIADQLRDFPRTLAVIDAGRTAVNTASSPLHSRPTEETA</sequence>